<reference evidence="8 9" key="1">
    <citation type="journal article" date="2012" name="J. Bacteriol.">
        <title>Genome sequence of the pathogenic Herbaspirillum seropedicae strain Os34, isolated from rice roots.</title>
        <authorList>
            <person name="Ye W."/>
            <person name="Ye S."/>
            <person name="Liu J."/>
            <person name="Chang S."/>
            <person name="Chen M."/>
            <person name="Zhu B."/>
            <person name="Guo L."/>
            <person name="An Q."/>
        </authorList>
    </citation>
    <scope>NUCLEOTIDE SEQUENCE [LARGE SCALE GENOMIC DNA]</scope>
    <source>
        <strain evidence="8 9">Os34</strain>
    </source>
</reference>
<evidence type="ECO:0000256" key="3">
    <source>
        <dbReference type="ARBA" id="ARBA00023237"/>
    </source>
</evidence>
<protein>
    <submittedName>
        <fullName evidence="8">ShlB/FhaC/HecB family hemolysin secretion/activation protein</fullName>
    </submittedName>
</protein>
<accession>A0A6M3ZYS6</accession>
<dbReference type="AlphaFoldDB" id="A0A6M3ZYS6"/>
<proteinExistence type="predicted"/>
<organism evidence="8 9">
    <name type="scientific">Herbaspirillum rubrisubalbicans Os34</name>
    <dbReference type="NCBI Taxonomy" id="1235827"/>
    <lineage>
        <taxon>Bacteria</taxon>
        <taxon>Pseudomonadati</taxon>
        <taxon>Pseudomonadota</taxon>
        <taxon>Betaproteobacteria</taxon>
        <taxon>Burkholderiales</taxon>
        <taxon>Oxalobacteraceae</taxon>
        <taxon>Herbaspirillum</taxon>
    </lineage>
</organism>
<feature type="chain" id="PRO_5026763197" evidence="4">
    <location>
        <begin position="22"/>
        <end position="570"/>
    </location>
</feature>
<evidence type="ECO:0000313" key="8">
    <source>
        <dbReference type="EMBL" id="QJQ03707.1"/>
    </source>
</evidence>
<evidence type="ECO:0000259" key="5">
    <source>
        <dbReference type="Pfam" id="PF03865"/>
    </source>
</evidence>
<dbReference type="Gene3D" id="2.40.160.50">
    <property type="entry name" value="membrane protein fhac: a member of the omp85/tpsb transporter family"/>
    <property type="match status" value="1"/>
</dbReference>
<feature type="domain" description="Haemolysin activator HlyB C-terminal" evidence="5">
    <location>
        <begin position="221"/>
        <end position="534"/>
    </location>
</feature>
<evidence type="ECO:0000259" key="6">
    <source>
        <dbReference type="Pfam" id="PF08479"/>
    </source>
</evidence>
<dbReference type="PIRSF" id="PIRSF029745">
    <property type="entry name" value="FhaC"/>
    <property type="match status" value="1"/>
</dbReference>
<dbReference type="PANTHER" id="PTHR34597">
    <property type="entry name" value="SLR1661 PROTEIN"/>
    <property type="match status" value="1"/>
</dbReference>
<sequence>MKPRHWLSPLLLGLASCLPYAATSAQSIGIHQEQLQRERERILRQQLELTPYVVNPVFPSTEATPLSFPEEEQPCSRIDALVLQGKAAQDFQFALSEVRQPANEGGALGRCLGGRGIQMVIARVQSAIIERGFTTTRVLVQPQDLSSGTLVLTLAPGRVRKLRMAEDADPRGTLLNALPLSEGDILNLRAIEQGLENLKRLPTVQADIQITPSQEADAQDGDSDLVVQYQQALPFRFSSSLDDGGTRASGRYQAGVTLTYDNWWTLNDLFYVSLNRSLGRYGDRGNRSHTVHYSLPFGDWLLAATSSASRYHQTVAGAFEPVRYSGESESGELKLSRLVQRDGSSKTSLAGKLLLRRSLNFIDGIVLGPQQRRMSAWELSVHHRHFIGSAVLEGNLGYRRALDRQGQEAQDELDLPQIVSRYALWLADAAWNVPWQWGDARLRYSGAARAQWNRGGVPTQDQFAIGGRYTVRGFDGELTLQAERGWLLRNEVALALGASGQEIYAGFDSGAVAGALTQNLTGRRLSGAVLGWRGSLDKLGYELFVATPLARPAGWASASVTGGFNLQWTY</sequence>
<dbReference type="InterPro" id="IPR051544">
    <property type="entry name" value="TPS_OM_transporter"/>
</dbReference>
<dbReference type="InterPro" id="IPR005565">
    <property type="entry name" value="Hemolysn_activator_HlyB_C"/>
</dbReference>
<dbReference type="PANTHER" id="PTHR34597:SF3">
    <property type="entry name" value="OUTER MEMBRANE TRANSPORTER CDIB"/>
    <property type="match status" value="1"/>
</dbReference>
<evidence type="ECO:0000256" key="2">
    <source>
        <dbReference type="ARBA" id="ARBA00022692"/>
    </source>
</evidence>
<name>A0A6M3ZYS6_9BURK</name>
<feature type="domain" description="ShlB POTRA" evidence="7">
    <location>
        <begin position="159"/>
        <end position="212"/>
    </location>
</feature>
<dbReference type="EMBL" id="CP008956">
    <property type="protein sequence ID" value="QJQ03707.1"/>
    <property type="molecule type" value="Genomic_DNA"/>
</dbReference>
<keyword evidence="1" id="KW-0472">Membrane</keyword>
<keyword evidence="1" id="KW-1134">Transmembrane beta strand</keyword>
<keyword evidence="4" id="KW-0732">Signal</keyword>
<keyword evidence="3" id="KW-0998">Cell outer membrane</keyword>
<dbReference type="PROSITE" id="PS51257">
    <property type="entry name" value="PROKAR_LIPOPROTEIN"/>
    <property type="match status" value="1"/>
</dbReference>
<dbReference type="GO" id="GO:0046819">
    <property type="term" value="P:protein secretion by the type V secretion system"/>
    <property type="evidence" value="ECO:0007669"/>
    <property type="project" value="TreeGrafter"/>
</dbReference>
<dbReference type="InterPro" id="IPR035251">
    <property type="entry name" value="ShlB_POTRA"/>
</dbReference>
<evidence type="ECO:0000256" key="4">
    <source>
        <dbReference type="SAM" id="SignalP"/>
    </source>
</evidence>
<dbReference type="Pfam" id="PF08479">
    <property type="entry name" value="POTRA_2"/>
    <property type="match status" value="1"/>
</dbReference>
<feature type="domain" description="Polypeptide-transport-associated ShlB-type" evidence="6">
    <location>
        <begin position="107"/>
        <end position="157"/>
    </location>
</feature>
<dbReference type="Proteomes" id="UP000501648">
    <property type="component" value="Chromosome"/>
</dbReference>
<dbReference type="RefSeq" id="WP_081584757.1">
    <property type="nucleotide sequence ID" value="NZ_CP008956.1"/>
</dbReference>
<dbReference type="Pfam" id="PF17287">
    <property type="entry name" value="POTRA_3"/>
    <property type="match status" value="1"/>
</dbReference>
<evidence type="ECO:0000259" key="7">
    <source>
        <dbReference type="Pfam" id="PF17287"/>
    </source>
</evidence>
<gene>
    <name evidence="8" type="ORF">C798_26715</name>
</gene>
<keyword evidence="2" id="KW-0812">Transmembrane</keyword>
<dbReference type="Pfam" id="PF03865">
    <property type="entry name" value="ShlB"/>
    <property type="match status" value="1"/>
</dbReference>
<dbReference type="GO" id="GO:0098046">
    <property type="term" value="C:type V protein secretion system complex"/>
    <property type="evidence" value="ECO:0007669"/>
    <property type="project" value="TreeGrafter"/>
</dbReference>
<feature type="signal peptide" evidence="4">
    <location>
        <begin position="1"/>
        <end position="21"/>
    </location>
</feature>
<dbReference type="Gene3D" id="3.10.20.310">
    <property type="entry name" value="membrane protein fhac"/>
    <property type="match status" value="1"/>
</dbReference>
<dbReference type="InterPro" id="IPR027282">
    <property type="entry name" value="TPS"/>
</dbReference>
<evidence type="ECO:0000313" key="9">
    <source>
        <dbReference type="Proteomes" id="UP000501648"/>
    </source>
</evidence>
<dbReference type="GO" id="GO:0008320">
    <property type="term" value="F:protein transmembrane transporter activity"/>
    <property type="evidence" value="ECO:0007669"/>
    <property type="project" value="TreeGrafter"/>
</dbReference>
<evidence type="ECO:0000256" key="1">
    <source>
        <dbReference type="ARBA" id="ARBA00022452"/>
    </source>
</evidence>
<dbReference type="InterPro" id="IPR013686">
    <property type="entry name" value="Polypept-transport_assoc_ShlB"/>
</dbReference>